<dbReference type="EMBL" id="JBHTGR010000005">
    <property type="protein sequence ID" value="MFC7746408.1"/>
    <property type="molecule type" value="Genomic_DNA"/>
</dbReference>
<evidence type="ECO:0000313" key="1">
    <source>
        <dbReference type="EMBL" id="MFC7746408.1"/>
    </source>
</evidence>
<proteinExistence type="predicted"/>
<dbReference type="InterPro" id="IPR038396">
    <property type="entry name" value="SpoIIAA-like_sf"/>
</dbReference>
<reference evidence="2" key="1">
    <citation type="journal article" date="2019" name="Int. J. Syst. Evol. Microbiol.">
        <title>The Global Catalogue of Microorganisms (GCM) 10K type strain sequencing project: providing services to taxonomists for standard genome sequencing and annotation.</title>
        <authorList>
            <consortium name="The Broad Institute Genomics Platform"/>
            <consortium name="The Broad Institute Genome Sequencing Center for Infectious Disease"/>
            <person name="Wu L."/>
            <person name="Ma J."/>
        </authorList>
    </citation>
    <scope>NUCLEOTIDE SEQUENCE [LARGE SCALE GENOMIC DNA]</scope>
    <source>
        <strain evidence="2">JCM 30234</strain>
    </source>
</reference>
<accession>A0ABW2USW4</accession>
<dbReference type="SUPFAM" id="SSF52091">
    <property type="entry name" value="SpoIIaa-like"/>
    <property type="match status" value="1"/>
</dbReference>
<sequence>MIENANIEYSPNVDVTIQNKLTKEDVQKLDDFFKDQVADTEKINLLITTENWEGITLKGLLEDLKVMKHLTSINKAALVSDSKLMEADSKLDRLLPGVSLQFYTKDQKEDAKAWLSE</sequence>
<comment type="caution">
    <text evidence="1">The sequence shown here is derived from an EMBL/GenBank/DDBJ whole genome shotgun (WGS) entry which is preliminary data.</text>
</comment>
<protein>
    <submittedName>
        <fullName evidence="1">STAS/SEC14 domain-containing protein</fullName>
    </submittedName>
</protein>
<gene>
    <name evidence="1" type="ORF">ACFQU8_04020</name>
</gene>
<keyword evidence="2" id="KW-1185">Reference proteome</keyword>
<dbReference type="Gene3D" id="3.40.50.10600">
    <property type="entry name" value="SpoIIaa-like domains"/>
    <property type="match status" value="1"/>
</dbReference>
<dbReference type="Pfam" id="PF11964">
    <property type="entry name" value="SpoIIAA-like"/>
    <property type="match status" value="1"/>
</dbReference>
<organism evidence="1 2">
    <name type="scientific">Lentibacillus kimchii</name>
    <dbReference type="NCBI Taxonomy" id="1542911"/>
    <lineage>
        <taxon>Bacteria</taxon>
        <taxon>Bacillati</taxon>
        <taxon>Bacillota</taxon>
        <taxon>Bacilli</taxon>
        <taxon>Bacillales</taxon>
        <taxon>Bacillaceae</taxon>
        <taxon>Lentibacillus</taxon>
    </lineage>
</organism>
<dbReference type="InterPro" id="IPR036513">
    <property type="entry name" value="STAS_dom_sf"/>
</dbReference>
<dbReference type="InterPro" id="IPR021866">
    <property type="entry name" value="SpoIIAA-like"/>
</dbReference>
<evidence type="ECO:0000313" key="2">
    <source>
        <dbReference type="Proteomes" id="UP001596620"/>
    </source>
</evidence>
<name>A0ABW2USW4_9BACI</name>
<dbReference type="Proteomes" id="UP001596620">
    <property type="component" value="Unassembled WGS sequence"/>
</dbReference>
<dbReference type="RefSeq" id="WP_382357891.1">
    <property type="nucleotide sequence ID" value="NZ_JBHTGR010000005.1"/>
</dbReference>